<dbReference type="SMART" id="SM00300">
    <property type="entry name" value="ChSh"/>
    <property type="match status" value="1"/>
</dbReference>
<comment type="caution">
    <text evidence="5">The sequence shown here is derived from an EMBL/GenBank/DDBJ whole genome shotgun (WGS) entry which is preliminary data.</text>
</comment>
<keyword evidence="6" id="KW-1185">Reference proteome</keyword>
<feature type="compositionally biased region" description="Polar residues" evidence="3">
    <location>
        <begin position="273"/>
        <end position="289"/>
    </location>
</feature>
<dbReference type="PANTHER" id="PTHR47240:SF2">
    <property type="entry name" value="CHROMO DOMAIN-CONTAINING PROTEIN LHP1"/>
    <property type="match status" value="1"/>
</dbReference>
<feature type="compositionally biased region" description="Basic residues" evidence="3">
    <location>
        <begin position="301"/>
        <end position="310"/>
    </location>
</feature>
<feature type="region of interest" description="Disordered" evidence="3">
    <location>
        <begin position="155"/>
        <end position="195"/>
    </location>
</feature>
<dbReference type="STRING" id="29655.A0A0K9Q0M9"/>
<dbReference type="GO" id="GO:0045814">
    <property type="term" value="P:negative regulation of gene expression, epigenetic"/>
    <property type="evidence" value="ECO:0000318"/>
    <property type="project" value="GO_Central"/>
</dbReference>
<dbReference type="GO" id="GO:0045892">
    <property type="term" value="P:negative regulation of DNA-templated transcription"/>
    <property type="evidence" value="ECO:0000318"/>
    <property type="project" value="GO_Central"/>
</dbReference>
<dbReference type="EMBL" id="LFYR01000235">
    <property type="protein sequence ID" value="KMZ74833.1"/>
    <property type="molecule type" value="Genomic_DNA"/>
</dbReference>
<proteinExistence type="predicted"/>
<dbReference type="SMART" id="SM00298">
    <property type="entry name" value="CHROMO"/>
    <property type="match status" value="1"/>
</dbReference>
<feature type="compositionally biased region" description="Acidic residues" evidence="3">
    <location>
        <begin position="73"/>
        <end position="82"/>
    </location>
</feature>
<dbReference type="AlphaFoldDB" id="A0A0K9Q0M9"/>
<dbReference type="GO" id="GO:0005634">
    <property type="term" value="C:nucleus"/>
    <property type="evidence" value="ECO:0000318"/>
    <property type="project" value="GO_Central"/>
</dbReference>
<feature type="region of interest" description="Disordered" evidence="3">
    <location>
        <begin position="1"/>
        <end position="92"/>
    </location>
</feature>
<sequence>MKGGKKRLLTDGAAGGSGTTVVEPPSMSNPVAGVDGDGDAAGEKVVISANLTPEVETGERDLQGDLELKDSLEADGEKEEEEDKKGKEVRVNDDEDLQPKLADGFFEIEDIRKKRIVKGQLQYLIKWRGWPETANTWEPYDNIELCADIIQSFEERSRSQPRKSKRKTSSSLVSATKKRQTASTPTTVTANKKRNSLVSTEVVQVEDKQADHGEKVISAEHTGVNVEMVGKSDPQPAHGVMVKLDVNKAIVETNDEIKGLDDEANIFVNLLGSSEQPNGSTDELSNIKSLDTHQDGGRSIGAKKRKASRVKRFDPSKARDENDQKMKEAGNVKLIENDEIDRRVKDDGDDVAKIIVPIEFSTSMFDNKHDVSLTFKALSTSGKEIYVTNKSLKVSNPQLLISFYEQHLRYA</sequence>
<feature type="compositionally biased region" description="Polar residues" evidence="3">
    <location>
        <begin position="181"/>
        <end position="195"/>
    </location>
</feature>
<dbReference type="GO" id="GO:0003682">
    <property type="term" value="F:chromatin binding"/>
    <property type="evidence" value="ECO:0000318"/>
    <property type="project" value="GO_Central"/>
</dbReference>
<keyword evidence="2" id="KW-0539">Nucleus</keyword>
<dbReference type="PANTHER" id="PTHR47240">
    <property type="entry name" value="CHROMO DOMAIN-CONTAINING PROTEIN LHP1"/>
    <property type="match status" value="1"/>
</dbReference>
<feature type="compositionally biased region" description="Basic and acidic residues" evidence="3">
    <location>
        <begin position="83"/>
        <end position="92"/>
    </location>
</feature>
<evidence type="ECO:0000313" key="6">
    <source>
        <dbReference type="Proteomes" id="UP000036987"/>
    </source>
</evidence>
<dbReference type="OMA" id="QCLRYNP"/>
<dbReference type="OrthoDB" id="1918685at2759"/>
<feature type="compositionally biased region" description="Basic residues" evidence="3">
    <location>
        <begin position="159"/>
        <end position="168"/>
    </location>
</feature>
<evidence type="ECO:0000256" key="3">
    <source>
        <dbReference type="SAM" id="MobiDB-lite"/>
    </source>
</evidence>
<dbReference type="InterPro" id="IPR008251">
    <property type="entry name" value="Chromo_shadow_dom"/>
</dbReference>
<organism evidence="5 6">
    <name type="scientific">Zostera marina</name>
    <name type="common">Eelgrass</name>
    <dbReference type="NCBI Taxonomy" id="29655"/>
    <lineage>
        <taxon>Eukaryota</taxon>
        <taxon>Viridiplantae</taxon>
        <taxon>Streptophyta</taxon>
        <taxon>Embryophyta</taxon>
        <taxon>Tracheophyta</taxon>
        <taxon>Spermatophyta</taxon>
        <taxon>Magnoliopsida</taxon>
        <taxon>Liliopsida</taxon>
        <taxon>Zosteraceae</taxon>
        <taxon>Zostera</taxon>
    </lineage>
</organism>
<dbReference type="Gene3D" id="2.40.50.40">
    <property type="match status" value="1"/>
</dbReference>
<evidence type="ECO:0000313" key="5">
    <source>
        <dbReference type="EMBL" id="KMZ74833.1"/>
    </source>
</evidence>
<reference evidence="6" key="1">
    <citation type="journal article" date="2016" name="Nature">
        <title>The genome of the seagrass Zostera marina reveals angiosperm adaptation to the sea.</title>
        <authorList>
            <person name="Olsen J.L."/>
            <person name="Rouze P."/>
            <person name="Verhelst B."/>
            <person name="Lin Y.-C."/>
            <person name="Bayer T."/>
            <person name="Collen J."/>
            <person name="Dattolo E."/>
            <person name="De Paoli E."/>
            <person name="Dittami S."/>
            <person name="Maumus F."/>
            <person name="Michel G."/>
            <person name="Kersting A."/>
            <person name="Lauritano C."/>
            <person name="Lohaus R."/>
            <person name="Toepel M."/>
            <person name="Tonon T."/>
            <person name="Vanneste K."/>
            <person name="Amirebrahimi M."/>
            <person name="Brakel J."/>
            <person name="Bostroem C."/>
            <person name="Chovatia M."/>
            <person name="Grimwood J."/>
            <person name="Jenkins J.W."/>
            <person name="Jueterbock A."/>
            <person name="Mraz A."/>
            <person name="Stam W.T."/>
            <person name="Tice H."/>
            <person name="Bornberg-Bauer E."/>
            <person name="Green P.J."/>
            <person name="Pearson G.A."/>
            <person name="Procaccini G."/>
            <person name="Duarte C.M."/>
            <person name="Schmutz J."/>
            <person name="Reusch T.B.H."/>
            <person name="Van de Peer Y."/>
        </authorList>
    </citation>
    <scope>NUCLEOTIDE SEQUENCE [LARGE SCALE GENOMIC DNA]</scope>
    <source>
        <strain evidence="6">cv. Finnish</strain>
    </source>
</reference>
<dbReference type="Proteomes" id="UP000036987">
    <property type="component" value="Unassembled WGS sequence"/>
</dbReference>
<dbReference type="GO" id="GO:0031507">
    <property type="term" value="P:heterochromatin formation"/>
    <property type="evidence" value="ECO:0007669"/>
    <property type="project" value="InterPro"/>
</dbReference>
<name>A0A0K9Q0M9_ZOSMR</name>
<dbReference type="CDD" id="cd00024">
    <property type="entry name" value="CD_CSD"/>
    <property type="match status" value="1"/>
</dbReference>
<gene>
    <name evidence="5" type="ORF">ZOSMA_121G00060</name>
</gene>
<dbReference type="InterPro" id="IPR044251">
    <property type="entry name" value="LHP1-like"/>
</dbReference>
<dbReference type="InterPro" id="IPR023779">
    <property type="entry name" value="Chromodomain_CS"/>
</dbReference>
<evidence type="ECO:0000259" key="4">
    <source>
        <dbReference type="PROSITE" id="PS50013"/>
    </source>
</evidence>
<dbReference type="InterPro" id="IPR000953">
    <property type="entry name" value="Chromo/chromo_shadow_dom"/>
</dbReference>
<protein>
    <recommendedName>
        <fullName evidence="4">Chromo domain-containing protein</fullName>
    </recommendedName>
</protein>
<dbReference type="PROSITE" id="PS00598">
    <property type="entry name" value="CHROMO_1"/>
    <property type="match status" value="1"/>
</dbReference>
<dbReference type="Pfam" id="PF00385">
    <property type="entry name" value="Chromo"/>
    <property type="match status" value="1"/>
</dbReference>
<feature type="domain" description="Chromo" evidence="4">
    <location>
        <begin position="106"/>
        <end position="165"/>
    </location>
</feature>
<dbReference type="InterPro" id="IPR023780">
    <property type="entry name" value="Chromo_domain"/>
</dbReference>
<feature type="compositionally biased region" description="Basic and acidic residues" evidence="3">
    <location>
        <begin position="311"/>
        <end position="327"/>
    </location>
</feature>
<evidence type="ECO:0000256" key="2">
    <source>
        <dbReference type="ARBA" id="ARBA00023242"/>
    </source>
</evidence>
<dbReference type="PROSITE" id="PS50013">
    <property type="entry name" value="CHROMO_2"/>
    <property type="match status" value="1"/>
</dbReference>
<comment type="subcellular location">
    <subcellularLocation>
        <location evidence="1">Nucleus</location>
    </subcellularLocation>
</comment>
<dbReference type="SUPFAM" id="SSF54160">
    <property type="entry name" value="Chromo domain-like"/>
    <property type="match status" value="1"/>
</dbReference>
<evidence type="ECO:0000256" key="1">
    <source>
        <dbReference type="ARBA" id="ARBA00004123"/>
    </source>
</evidence>
<feature type="compositionally biased region" description="Basic and acidic residues" evidence="3">
    <location>
        <begin position="57"/>
        <end position="72"/>
    </location>
</feature>
<dbReference type="GO" id="GO:0000792">
    <property type="term" value="C:heterochromatin"/>
    <property type="evidence" value="ECO:0007669"/>
    <property type="project" value="UniProtKB-ARBA"/>
</dbReference>
<dbReference type="GO" id="GO:0043565">
    <property type="term" value="F:sequence-specific DNA binding"/>
    <property type="evidence" value="ECO:0000318"/>
    <property type="project" value="GO_Central"/>
</dbReference>
<accession>A0A0K9Q0M9</accession>
<dbReference type="InterPro" id="IPR016197">
    <property type="entry name" value="Chromo-like_dom_sf"/>
</dbReference>
<feature type="region of interest" description="Disordered" evidence="3">
    <location>
        <begin position="273"/>
        <end position="327"/>
    </location>
</feature>